<dbReference type="PANTHER" id="PTHR43628">
    <property type="entry name" value="ACTIVATOR OF C KINASE PROTEIN 1-RELATED"/>
    <property type="match status" value="1"/>
</dbReference>
<organism evidence="1 2">
    <name type="scientific">Cymbomonas tetramitiformis</name>
    <dbReference type="NCBI Taxonomy" id="36881"/>
    <lineage>
        <taxon>Eukaryota</taxon>
        <taxon>Viridiplantae</taxon>
        <taxon>Chlorophyta</taxon>
        <taxon>Pyramimonadophyceae</taxon>
        <taxon>Pyramimonadales</taxon>
        <taxon>Pyramimonadaceae</taxon>
        <taxon>Cymbomonas</taxon>
    </lineage>
</organism>
<reference evidence="1 2" key="1">
    <citation type="journal article" date="2015" name="Genome Biol. Evol.">
        <title>Comparative Genomics of a Bacterivorous Green Alga Reveals Evolutionary Causalities and Consequences of Phago-Mixotrophic Mode of Nutrition.</title>
        <authorList>
            <person name="Burns J.A."/>
            <person name="Paasch A."/>
            <person name="Narechania A."/>
            <person name="Kim E."/>
        </authorList>
    </citation>
    <scope>NUCLEOTIDE SEQUENCE [LARGE SCALE GENOMIC DNA]</scope>
    <source>
        <strain evidence="1 2">PLY_AMNH</strain>
    </source>
</reference>
<accession>A0AAE0GF54</accession>
<dbReference type="InterPro" id="IPR006597">
    <property type="entry name" value="Sel1-like"/>
</dbReference>
<dbReference type="Gene3D" id="1.25.40.10">
    <property type="entry name" value="Tetratricopeptide repeat domain"/>
    <property type="match status" value="1"/>
</dbReference>
<dbReference type="SMART" id="SM00671">
    <property type="entry name" value="SEL1"/>
    <property type="match status" value="3"/>
</dbReference>
<sequence>MWRYRNYVAVVASISFGGLRRSECSAKEPSRQGVAEEIAKIRTEEAFIRQKWIKDEEGWHKLPARAWPPYQPGRSLIPDLRSAYSNCGANAVLSDQCKKVTFDLGSALIFNGVDPPQGLQQYMSLAEAGDPNGMVGAGVVLVGGLGVPRDESKGVSWLQRAHEAGHPQGHYELAVCYYTGDGVEEDESRAFCLFQKAAAQSHMGGQFMVGDCLMDGAGCEKDEARAIPWIYAAALQGHRQARGRILSLLDEYSK</sequence>
<dbReference type="AlphaFoldDB" id="A0AAE0GF54"/>
<dbReference type="SUPFAM" id="SSF81901">
    <property type="entry name" value="HCP-like"/>
    <property type="match status" value="1"/>
</dbReference>
<dbReference type="Pfam" id="PF08238">
    <property type="entry name" value="Sel1"/>
    <property type="match status" value="3"/>
</dbReference>
<proteinExistence type="predicted"/>
<dbReference type="Proteomes" id="UP001190700">
    <property type="component" value="Unassembled WGS sequence"/>
</dbReference>
<dbReference type="InterPro" id="IPR052945">
    <property type="entry name" value="Mitotic_Regulator"/>
</dbReference>
<dbReference type="PANTHER" id="PTHR43628:SF1">
    <property type="entry name" value="CHITIN SYNTHASE REGULATORY FACTOR 2-RELATED"/>
    <property type="match status" value="1"/>
</dbReference>
<evidence type="ECO:0000313" key="1">
    <source>
        <dbReference type="EMBL" id="KAK3276969.1"/>
    </source>
</evidence>
<protein>
    <submittedName>
        <fullName evidence="1">Uncharacterized protein</fullName>
    </submittedName>
</protein>
<comment type="caution">
    <text evidence="1">The sequence shown here is derived from an EMBL/GenBank/DDBJ whole genome shotgun (WGS) entry which is preliminary data.</text>
</comment>
<name>A0AAE0GF54_9CHLO</name>
<dbReference type="InterPro" id="IPR011990">
    <property type="entry name" value="TPR-like_helical_dom_sf"/>
</dbReference>
<keyword evidence="2" id="KW-1185">Reference proteome</keyword>
<dbReference type="EMBL" id="LGRX02006294">
    <property type="protein sequence ID" value="KAK3276969.1"/>
    <property type="molecule type" value="Genomic_DNA"/>
</dbReference>
<gene>
    <name evidence="1" type="ORF">CYMTET_14992</name>
</gene>
<evidence type="ECO:0000313" key="2">
    <source>
        <dbReference type="Proteomes" id="UP001190700"/>
    </source>
</evidence>